<feature type="domain" description="CWH43-like N-terminal" evidence="7">
    <location>
        <begin position="6"/>
        <end position="222"/>
    </location>
</feature>
<dbReference type="PANTHER" id="PTHR21324">
    <property type="entry name" value="FASTING-INDUCIBLE INTEGRAL MEMBRANE PROTEIN TM6P1-RELATED"/>
    <property type="match status" value="1"/>
</dbReference>
<evidence type="ECO:0000313" key="9">
    <source>
        <dbReference type="Proteomes" id="UP000007796"/>
    </source>
</evidence>
<feature type="transmembrane region" description="Helical" evidence="6">
    <location>
        <begin position="204"/>
        <end position="224"/>
    </location>
</feature>
<dbReference type="GO" id="GO:0005886">
    <property type="term" value="C:plasma membrane"/>
    <property type="evidence" value="ECO:0007669"/>
    <property type="project" value="TreeGrafter"/>
</dbReference>
<keyword evidence="4 6" id="KW-0472">Membrane</keyword>
<dbReference type="EMBL" id="GL629794">
    <property type="protein sequence ID" value="EFX01071.1"/>
    <property type="molecule type" value="Genomic_DNA"/>
</dbReference>
<evidence type="ECO:0000313" key="8">
    <source>
        <dbReference type="EMBL" id="EFX01071.1"/>
    </source>
</evidence>
<accession>F0XMA7</accession>
<dbReference type="RefSeq" id="XP_014170553.1">
    <property type="nucleotide sequence ID" value="XM_014315078.1"/>
</dbReference>
<comment type="subcellular location">
    <subcellularLocation>
        <location evidence="1">Endomembrane system</location>
        <topology evidence="1">Multi-pass membrane protein</topology>
    </subcellularLocation>
</comment>
<dbReference type="PANTHER" id="PTHR21324:SF2">
    <property type="entry name" value="EG:22E5.9 PROTEIN"/>
    <property type="match status" value="1"/>
</dbReference>
<gene>
    <name evidence="8" type="ORF">CMQ_6013</name>
</gene>
<dbReference type="FunCoup" id="F0XMA7">
    <property type="interactions" value="45"/>
</dbReference>
<feature type="transmembrane region" description="Helical" evidence="6">
    <location>
        <begin position="173"/>
        <end position="192"/>
    </location>
</feature>
<dbReference type="STRING" id="655863.F0XMA7"/>
<evidence type="ECO:0000256" key="4">
    <source>
        <dbReference type="ARBA" id="ARBA00023136"/>
    </source>
</evidence>
<keyword evidence="9" id="KW-1185">Reference proteome</keyword>
<feature type="transmembrane region" description="Helical" evidence="6">
    <location>
        <begin position="61"/>
        <end position="79"/>
    </location>
</feature>
<evidence type="ECO:0000256" key="6">
    <source>
        <dbReference type="SAM" id="Phobius"/>
    </source>
</evidence>
<evidence type="ECO:0000256" key="2">
    <source>
        <dbReference type="ARBA" id="ARBA00022692"/>
    </source>
</evidence>
<feature type="transmembrane region" description="Helical" evidence="6">
    <location>
        <begin position="99"/>
        <end position="121"/>
    </location>
</feature>
<feature type="region of interest" description="Disordered" evidence="5">
    <location>
        <begin position="265"/>
        <end position="296"/>
    </location>
</feature>
<feature type="transmembrane region" description="Helical" evidence="6">
    <location>
        <begin position="133"/>
        <end position="152"/>
    </location>
</feature>
<reference evidence="8 9" key="1">
    <citation type="journal article" date="2011" name="Proc. Natl. Acad. Sci. U.S.A.">
        <title>Genome and transcriptome analyses of the mountain pine beetle-fungal symbiont Grosmannia clavigera, a lodgepole pine pathogen.</title>
        <authorList>
            <person name="DiGuistini S."/>
            <person name="Wang Y."/>
            <person name="Liao N.Y."/>
            <person name="Taylor G."/>
            <person name="Tanguay P."/>
            <person name="Feau N."/>
            <person name="Henrissat B."/>
            <person name="Chan S.K."/>
            <person name="Hesse-Orce U."/>
            <person name="Alamouti S.M."/>
            <person name="Tsui C.K.M."/>
            <person name="Docking R.T."/>
            <person name="Levasseur A."/>
            <person name="Haridas S."/>
            <person name="Robertson G."/>
            <person name="Birol I."/>
            <person name="Holt R.A."/>
            <person name="Marra M.A."/>
            <person name="Hamelin R.C."/>
            <person name="Hirst M."/>
            <person name="Jones S.J.M."/>
            <person name="Bohlmann J."/>
            <person name="Breuil C."/>
        </authorList>
    </citation>
    <scope>NUCLEOTIDE SEQUENCE [LARGE SCALE GENOMIC DNA]</scope>
    <source>
        <strain evidence="9">kw1407 / UAMH 11150</strain>
    </source>
</reference>
<dbReference type="InterPro" id="IPR019402">
    <property type="entry name" value="CWH43_N"/>
</dbReference>
<evidence type="ECO:0000259" key="7">
    <source>
        <dbReference type="Pfam" id="PF10277"/>
    </source>
</evidence>
<keyword evidence="2 6" id="KW-0812">Transmembrane</keyword>
<evidence type="ECO:0000256" key="3">
    <source>
        <dbReference type="ARBA" id="ARBA00022989"/>
    </source>
</evidence>
<feature type="compositionally biased region" description="Low complexity" evidence="5">
    <location>
        <begin position="283"/>
        <end position="295"/>
    </location>
</feature>
<dbReference type="eggNOG" id="ENOG502RZQS">
    <property type="taxonomic scope" value="Eukaryota"/>
</dbReference>
<proteinExistence type="predicted"/>
<dbReference type="InterPro" id="IPR050911">
    <property type="entry name" value="DRAM/TMEM150_Autophagy_Mod"/>
</dbReference>
<feature type="transmembrane region" description="Helical" evidence="6">
    <location>
        <begin position="7"/>
        <end position="30"/>
    </location>
</feature>
<dbReference type="Proteomes" id="UP000007796">
    <property type="component" value="Unassembled WGS sequence"/>
</dbReference>
<sequence>MYGFSYWMLPVVSGLSWLGMLLGMLIGWTVGTHREHYANMKASQSVAYISDVGASPRFKPVFIALCCVTTAFLDLSFVADRWLRHRGRLTPNGSTGQKLLAVLAIGFALAGTAGLILLSVFDVAHHKRLHDGFLLLFLAGYVLAAICACCEFHRLGRHNRAVPILRASFRVKLAFILVELVLAIVYVCLTFTHSPNGGAVIEWVIAYVFTLYVLSFAVDLYPAVHTRHGLPPKSAAETVGDSEFAGPESNPVRLASLNTNTAAASAPVDSEAPAEMHDAYGQSAARATRASRSSRVQQDSYAADYAAGNGNTFEPGRAYRHRHELSGTM</sequence>
<evidence type="ECO:0000256" key="1">
    <source>
        <dbReference type="ARBA" id="ARBA00004127"/>
    </source>
</evidence>
<dbReference type="GO" id="GO:0012505">
    <property type="term" value="C:endomembrane system"/>
    <property type="evidence" value="ECO:0007669"/>
    <property type="project" value="UniProtKB-SubCell"/>
</dbReference>
<evidence type="ECO:0000256" key="5">
    <source>
        <dbReference type="SAM" id="MobiDB-lite"/>
    </source>
</evidence>
<organism evidence="9">
    <name type="scientific">Grosmannia clavigera (strain kw1407 / UAMH 11150)</name>
    <name type="common">Blue stain fungus</name>
    <name type="synonym">Graphiocladiella clavigera</name>
    <dbReference type="NCBI Taxonomy" id="655863"/>
    <lineage>
        <taxon>Eukaryota</taxon>
        <taxon>Fungi</taxon>
        <taxon>Dikarya</taxon>
        <taxon>Ascomycota</taxon>
        <taxon>Pezizomycotina</taxon>
        <taxon>Sordariomycetes</taxon>
        <taxon>Sordariomycetidae</taxon>
        <taxon>Ophiostomatales</taxon>
        <taxon>Ophiostomataceae</taxon>
        <taxon>Leptographium</taxon>
    </lineage>
</organism>
<name>F0XMA7_GROCL</name>
<keyword evidence="3 6" id="KW-1133">Transmembrane helix</keyword>
<dbReference type="OrthoDB" id="10032492at2759"/>
<dbReference type="HOGENOM" id="CLU_050573_0_0_1"/>
<dbReference type="GeneID" id="25979400"/>
<dbReference type="InParanoid" id="F0XMA7"/>
<dbReference type="AlphaFoldDB" id="F0XMA7"/>
<protein>
    <submittedName>
        <fullName evidence="8">Fk506 suppressor</fullName>
    </submittedName>
</protein>
<dbReference type="Pfam" id="PF10277">
    <property type="entry name" value="Frag1"/>
    <property type="match status" value="1"/>
</dbReference>